<sequence>MEDAIEHDGNQLAEADEFEATTKHLTASAILSLLRCTRGGGTPDMAGAWMMMFLQRMAEVQG</sequence>
<reference evidence="1" key="1">
    <citation type="submission" date="2021-03" db="EMBL/GenBank/DDBJ databases">
        <authorList>
            <consortium name="Genoscope - CEA"/>
            <person name="William W."/>
        </authorList>
    </citation>
    <scope>NUCLEOTIDE SEQUENCE</scope>
    <source>
        <strain evidence="1">Doubled-haploid Pahang</strain>
    </source>
</reference>
<dbReference type="Gramene" id="Ma06_t35120.1">
    <property type="protein sequence ID" value="Ma06_p35120.1"/>
    <property type="gene ID" value="Ma06_g35120"/>
</dbReference>
<dbReference type="AlphaFoldDB" id="A0A804JNW6"/>
<dbReference type="Proteomes" id="UP000012960">
    <property type="component" value="Unplaced"/>
</dbReference>
<gene>
    <name evidence="1" type="ORF">GSMUA_181300.1</name>
</gene>
<keyword evidence="3" id="KW-1185">Reference proteome</keyword>
<dbReference type="EMBL" id="HG996471">
    <property type="protein sequence ID" value="CAG1848335.1"/>
    <property type="molecule type" value="Genomic_DNA"/>
</dbReference>
<evidence type="ECO:0000313" key="3">
    <source>
        <dbReference type="Proteomes" id="UP000012960"/>
    </source>
</evidence>
<evidence type="ECO:0000313" key="2">
    <source>
        <dbReference type="EnsemblPlants" id="Ma06_p35120.1"/>
    </source>
</evidence>
<dbReference type="EnsemblPlants" id="Ma06_t35120.1">
    <property type="protein sequence ID" value="Ma06_p35120.1"/>
    <property type="gene ID" value="Ma06_g35120"/>
</dbReference>
<reference evidence="2" key="2">
    <citation type="submission" date="2021-05" db="UniProtKB">
        <authorList>
            <consortium name="EnsemblPlants"/>
        </authorList>
    </citation>
    <scope>IDENTIFICATION</scope>
    <source>
        <strain evidence="2">subsp. malaccensis</strain>
    </source>
</reference>
<organism evidence="2 3">
    <name type="scientific">Musa acuminata subsp. malaccensis</name>
    <name type="common">Wild banana</name>
    <name type="synonym">Musa malaccensis</name>
    <dbReference type="NCBI Taxonomy" id="214687"/>
    <lineage>
        <taxon>Eukaryota</taxon>
        <taxon>Viridiplantae</taxon>
        <taxon>Streptophyta</taxon>
        <taxon>Embryophyta</taxon>
        <taxon>Tracheophyta</taxon>
        <taxon>Spermatophyta</taxon>
        <taxon>Magnoliopsida</taxon>
        <taxon>Liliopsida</taxon>
        <taxon>Zingiberales</taxon>
        <taxon>Musaceae</taxon>
        <taxon>Musa</taxon>
    </lineage>
</organism>
<evidence type="ECO:0000313" key="1">
    <source>
        <dbReference type="EMBL" id="CAG1848335.1"/>
    </source>
</evidence>
<proteinExistence type="predicted"/>
<accession>A0A804JNW6</accession>
<dbReference type="InParanoid" id="A0A804JNW6"/>
<protein>
    <submittedName>
        <fullName evidence="1">(wild Malaysian banana) hypothetical protein</fullName>
    </submittedName>
</protein>
<name>A0A804JNW6_MUSAM</name>